<dbReference type="Pfam" id="PF01743">
    <property type="entry name" value="PolyA_pol"/>
    <property type="match status" value="1"/>
</dbReference>
<sequence length="326" mass="38458">ETFQITTLRGDIRRDGRSITVEFTNDWKVDCSHRDLTINSLSMNFNGIIYDYCNGVHDLNDKRVKFIGEPNLRIQEDPIRALRYFRFFGRLAENPHVHDAETLEAIRKYSSGLKDVPGEKLWIELRQIAEDRFAGPIINVMLQQNIGSYLGLPSVSSQLFELENRWLRMRNHHPNALTVLATLFDNLTELDIFGKRMRFSNQYKRSGQFLIMYRNKIHPIFDSDDCLKPYKDLCVDLSDIDDSSIKERIIELLKYQGYIYLIDEMKQWQMPIFPITSVVLQRNGLTRRCKFNMIINQLKKIWKESNYLKTEDNLINEGFQQGLLYL</sequence>
<dbReference type="GO" id="GO:1990180">
    <property type="term" value="P:mitochondrial tRNA 3'-end processing"/>
    <property type="evidence" value="ECO:0007669"/>
    <property type="project" value="TreeGrafter"/>
</dbReference>
<keyword evidence="7" id="KW-0460">Magnesium</keyword>
<evidence type="ECO:0000256" key="4">
    <source>
        <dbReference type="ARBA" id="ARBA00022694"/>
    </source>
</evidence>
<accession>A0A815T8C8</accession>
<evidence type="ECO:0000256" key="7">
    <source>
        <dbReference type="ARBA" id="ARBA00022842"/>
    </source>
</evidence>
<keyword evidence="12" id="KW-1185">Reference proteome</keyword>
<dbReference type="AlphaFoldDB" id="A0A815T8C8"/>
<name>A0A815T8C8_9BILA</name>
<dbReference type="Proteomes" id="UP000663829">
    <property type="component" value="Unassembled WGS sequence"/>
</dbReference>
<dbReference type="GO" id="GO:0046872">
    <property type="term" value="F:metal ion binding"/>
    <property type="evidence" value="ECO:0007669"/>
    <property type="project" value="UniProtKB-KW"/>
</dbReference>
<dbReference type="SUPFAM" id="SSF81301">
    <property type="entry name" value="Nucleotidyltransferase"/>
    <property type="match status" value="1"/>
</dbReference>
<dbReference type="PANTHER" id="PTHR46173">
    <property type="entry name" value="CCA TRNA NUCLEOTIDYLTRANSFERASE 1, MITOCHONDRIAL"/>
    <property type="match status" value="1"/>
</dbReference>
<dbReference type="SUPFAM" id="SSF81891">
    <property type="entry name" value="Poly A polymerase C-terminal region-like"/>
    <property type="match status" value="1"/>
</dbReference>
<evidence type="ECO:0000256" key="8">
    <source>
        <dbReference type="RuleBase" id="RU003953"/>
    </source>
</evidence>
<dbReference type="Gene3D" id="3.30.460.10">
    <property type="entry name" value="Beta Polymerase, domain 2"/>
    <property type="match status" value="1"/>
</dbReference>
<reference evidence="10" key="1">
    <citation type="submission" date="2021-02" db="EMBL/GenBank/DDBJ databases">
        <authorList>
            <person name="Nowell W R."/>
        </authorList>
    </citation>
    <scope>NUCLEOTIDE SEQUENCE</scope>
</reference>
<evidence type="ECO:0000256" key="5">
    <source>
        <dbReference type="ARBA" id="ARBA00022695"/>
    </source>
</evidence>
<dbReference type="InterPro" id="IPR050264">
    <property type="entry name" value="Bact_CCA-adding_enz_type3_sf"/>
</dbReference>
<dbReference type="GO" id="GO:0005739">
    <property type="term" value="C:mitochondrion"/>
    <property type="evidence" value="ECO:0007669"/>
    <property type="project" value="TreeGrafter"/>
</dbReference>
<protein>
    <recommendedName>
        <fullName evidence="9">Poly A polymerase head domain-containing protein</fullName>
    </recommendedName>
</protein>
<comment type="caution">
    <text evidence="10">The sequence shown here is derived from an EMBL/GenBank/DDBJ whole genome shotgun (WGS) entry which is preliminary data.</text>
</comment>
<keyword evidence="5" id="KW-0548">Nucleotidyltransferase</keyword>
<dbReference type="Proteomes" id="UP000681722">
    <property type="component" value="Unassembled WGS sequence"/>
</dbReference>
<evidence type="ECO:0000313" key="10">
    <source>
        <dbReference type="EMBL" id="CAF1499638.1"/>
    </source>
</evidence>
<evidence type="ECO:0000256" key="1">
    <source>
        <dbReference type="ARBA" id="ARBA00001946"/>
    </source>
</evidence>
<proteinExistence type="inferred from homology"/>
<evidence type="ECO:0000256" key="2">
    <source>
        <dbReference type="ARBA" id="ARBA00007265"/>
    </source>
</evidence>
<dbReference type="InterPro" id="IPR002646">
    <property type="entry name" value="PolA_pol_head_dom"/>
</dbReference>
<dbReference type="OrthoDB" id="445712at2759"/>
<evidence type="ECO:0000256" key="3">
    <source>
        <dbReference type="ARBA" id="ARBA00022679"/>
    </source>
</evidence>
<evidence type="ECO:0000259" key="9">
    <source>
        <dbReference type="Pfam" id="PF01743"/>
    </source>
</evidence>
<comment type="cofactor">
    <cofactor evidence="1">
        <name>Mg(2+)</name>
        <dbReference type="ChEBI" id="CHEBI:18420"/>
    </cofactor>
</comment>
<dbReference type="EMBL" id="CAJOBC010087842">
    <property type="protein sequence ID" value="CAF4361524.1"/>
    <property type="molecule type" value="Genomic_DNA"/>
</dbReference>
<dbReference type="InterPro" id="IPR043519">
    <property type="entry name" value="NT_sf"/>
</dbReference>
<keyword evidence="3 8" id="KW-0808">Transferase</keyword>
<evidence type="ECO:0000313" key="11">
    <source>
        <dbReference type="EMBL" id="CAF4361524.1"/>
    </source>
</evidence>
<organism evidence="10 12">
    <name type="scientific">Didymodactylos carnosus</name>
    <dbReference type="NCBI Taxonomy" id="1234261"/>
    <lineage>
        <taxon>Eukaryota</taxon>
        <taxon>Metazoa</taxon>
        <taxon>Spiralia</taxon>
        <taxon>Gnathifera</taxon>
        <taxon>Rotifera</taxon>
        <taxon>Eurotatoria</taxon>
        <taxon>Bdelloidea</taxon>
        <taxon>Philodinida</taxon>
        <taxon>Philodinidae</taxon>
        <taxon>Didymodactylos</taxon>
    </lineage>
</organism>
<dbReference type="GO" id="GO:0016779">
    <property type="term" value="F:nucleotidyltransferase activity"/>
    <property type="evidence" value="ECO:0007669"/>
    <property type="project" value="UniProtKB-KW"/>
</dbReference>
<feature type="domain" description="Poly A polymerase head" evidence="9">
    <location>
        <begin position="2"/>
        <end position="64"/>
    </location>
</feature>
<dbReference type="EMBL" id="CAJNOQ010022327">
    <property type="protein sequence ID" value="CAF1499638.1"/>
    <property type="molecule type" value="Genomic_DNA"/>
</dbReference>
<comment type="similarity">
    <text evidence="2 8">Belongs to the tRNA nucleotidyltransferase/poly(A) polymerase family.</text>
</comment>
<keyword evidence="4" id="KW-0819">tRNA processing</keyword>
<dbReference type="Gene3D" id="1.10.3090.10">
    <property type="entry name" value="cca-adding enzyme, domain 2"/>
    <property type="match status" value="1"/>
</dbReference>
<evidence type="ECO:0000313" key="12">
    <source>
        <dbReference type="Proteomes" id="UP000663829"/>
    </source>
</evidence>
<feature type="non-terminal residue" evidence="10">
    <location>
        <position position="326"/>
    </location>
</feature>
<dbReference type="PANTHER" id="PTHR46173:SF1">
    <property type="entry name" value="CCA TRNA NUCLEOTIDYLTRANSFERASE 1, MITOCHONDRIAL"/>
    <property type="match status" value="1"/>
</dbReference>
<evidence type="ECO:0000256" key="6">
    <source>
        <dbReference type="ARBA" id="ARBA00022723"/>
    </source>
</evidence>
<dbReference type="GO" id="GO:0001680">
    <property type="term" value="P:tRNA 3'-terminal CCA addition"/>
    <property type="evidence" value="ECO:0007669"/>
    <property type="project" value="TreeGrafter"/>
</dbReference>
<gene>
    <name evidence="10" type="ORF">GPM918_LOCUS36622</name>
    <name evidence="11" type="ORF">SRO942_LOCUS37368</name>
</gene>
<keyword evidence="6" id="KW-0479">Metal-binding</keyword>
<dbReference type="GO" id="GO:0000049">
    <property type="term" value="F:tRNA binding"/>
    <property type="evidence" value="ECO:0007669"/>
    <property type="project" value="TreeGrafter"/>
</dbReference>
<keyword evidence="8" id="KW-0694">RNA-binding</keyword>